<feature type="binding site" evidence="7">
    <location>
        <begin position="121"/>
        <end position="127"/>
    </location>
    <ligand>
        <name>ATP</name>
        <dbReference type="ChEBI" id="CHEBI:30616"/>
    </ligand>
</feature>
<reference evidence="12 14" key="2">
    <citation type="submission" date="2019-10" db="EMBL/GenBank/DDBJ databases">
        <authorList>
            <person name="Karimi E."/>
        </authorList>
    </citation>
    <scope>NUCLEOTIDE SEQUENCE [LARGE SCALE GENOMIC DNA]</scope>
    <source>
        <strain evidence="12">Sphingobacterium sp. 8BC</strain>
    </source>
</reference>
<keyword evidence="5 7" id="KW-0547">Nucleotide-binding</keyword>
<reference evidence="11 13" key="1">
    <citation type="submission" date="2018-06" db="EMBL/GenBank/DDBJ databases">
        <authorList>
            <consortium name="Pathogen Informatics"/>
            <person name="Doyle S."/>
        </authorList>
    </citation>
    <scope>NUCLEOTIDE SEQUENCE [LARGE SCALE GENOMIC DNA]</scope>
    <source>
        <strain evidence="11 13">NCTC11343</strain>
    </source>
</reference>
<dbReference type="AlphaFoldDB" id="A0A2X2INJ1"/>
<evidence type="ECO:0000256" key="2">
    <source>
        <dbReference type="ARBA" id="ARBA00004752"/>
    </source>
</evidence>
<comment type="subcellular location">
    <subcellularLocation>
        <location evidence="1 7 8">Cytoplasm</location>
    </subcellularLocation>
</comment>
<dbReference type="SUPFAM" id="SSF53244">
    <property type="entry name" value="MurD-like peptide ligases, peptide-binding domain"/>
    <property type="match status" value="1"/>
</dbReference>
<evidence type="ECO:0000313" key="12">
    <source>
        <dbReference type="EMBL" id="VXC91340.1"/>
    </source>
</evidence>
<dbReference type="Pfam" id="PF21799">
    <property type="entry name" value="MurD-like_N"/>
    <property type="match status" value="1"/>
</dbReference>
<evidence type="ECO:0000256" key="5">
    <source>
        <dbReference type="ARBA" id="ARBA00022741"/>
    </source>
</evidence>
<dbReference type="GO" id="GO:0008360">
    <property type="term" value="P:regulation of cell shape"/>
    <property type="evidence" value="ECO:0007669"/>
    <property type="project" value="UniProtKB-KW"/>
</dbReference>
<evidence type="ECO:0000256" key="8">
    <source>
        <dbReference type="RuleBase" id="RU003664"/>
    </source>
</evidence>
<evidence type="ECO:0000256" key="3">
    <source>
        <dbReference type="ARBA" id="ARBA00022490"/>
    </source>
</evidence>
<dbReference type="Gene3D" id="3.40.50.720">
    <property type="entry name" value="NAD(P)-binding Rossmann-like Domain"/>
    <property type="match status" value="1"/>
</dbReference>
<dbReference type="InterPro" id="IPR005762">
    <property type="entry name" value="MurD"/>
</dbReference>
<comment type="function">
    <text evidence="7 8">Cell wall formation. Catalyzes the addition of glutamate to the nucleotide precursor UDP-N-acetylmuramoyl-L-alanine (UMA).</text>
</comment>
<evidence type="ECO:0000313" key="13">
    <source>
        <dbReference type="Proteomes" id="UP000251241"/>
    </source>
</evidence>
<dbReference type="GO" id="GO:0005524">
    <property type="term" value="F:ATP binding"/>
    <property type="evidence" value="ECO:0007669"/>
    <property type="project" value="UniProtKB-UniRule"/>
</dbReference>
<dbReference type="GO" id="GO:0051301">
    <property type="term" value="P:cell division"/>
    <property type="evidence" value="ECO:0007669"/>
    <property type="project" value="UniProtKB-KW"/>
</dbReference>
<dbReference type="SUPFAM" id="SSF51984">
    <property type="entry name" value="MurCD N-terminal domain"/>
    <property type="match status" value="1"/>
</dbReference>
<dbReference type="Proteomes" id="UP000251241">
    <property type="component" value="Unassembled WGS sequence"/>
</dbReference>
<dbReference type="Proteomes" id="UP000432350">
    <property type="component" value="Unassembled WGS sequence"/>
</dbReference>
<dbReference type="HAMAP" id="MF_00639">
    <property type="entry name" value="MurD"/>
    <property type="match status" value="1"/>
</dbReference>
<dbReference type="Gene3D" id="3.90.190.20">
    <property type="entry name" value="Mur ligase, C-terminal domain"/>
    <property type="match status" value="1"/>
</dbReference>
<keyword evidence="7 8" id="KW-0573">Peptidoglycan synthesis</keyword>
<comment type="similarity">
    <text evidence="7">Belongs to the MurCDEF family.</text>
</comment>
<dbReference type="InterPro" id="IPR013221">
    <property type="entry name" value="Mur_ligase_cen"/>
</dbReference>
<dbReference type="Pfam" id="PF08245">
    <property type="entry name" value="Mur_ligase_M"/>
    <property type="match status" value="1"/>
</dbReference>
<dbReference type="GO" id="GO:0005737">
    <property type="term" value="C:cytoplasm"/>
    <property type="evidence" value="ECO:0007669"/>
    <property type="project" value="UniProtKB-SubCell"/>
</dbReference>
<dbReference type="NCBIfam" id="TIGR01087">
    <property type="entry name" value="murD"/>
    <property type="match status" value="1"/>
</dbReference>
<evidence type="ECO:0000259" key="10">
    <source>
        <dbReference type="Pfam" id="PF08245"/>
    </source>
</evidence>
<evidence type="ECO:0000259" key="9">
    <source>
        <dbReference type="Pfam" id="PF02875"/>
    </source>
</evidence>
<comment type="pathway">
    <text evidence="2 7 8">Cell wall biogenesis; peptidoglycan biosynthesis.</text>
</comment>
<dbReference type="PANTHER" id="PTHR43692:SF1">
    <property type="entry name" value="UDP-N-ACETYLMURAMOYLALANINE--D-GLUTAMATE LIGASE"/>
    <property type="match status" value="1"/>
</dbReference>
<keyword evidence="7 8" id="KW-0131">Cell cycle</keyword>
<dbReference type="SUPFAM" id="SSF53623">
    <property type="entry name" value="MurD-like peptide ligases, catalytic domain"/>
    <property type="match status" value="1"/>
</dbReference>
<dbReference type="EC" id="6.3.2.9" evidence="7 8"/>
<dbReference type="UniPathway" id="UPA00219"/>
<dbReference type="Pfam" id="PF02875">
    <property type="entry name" value="Mur_ligase_C"/>
    <property type="match status" value="1"/>
</dbReference>
<name>A0A2X2INJ1_SPHMU</name>
<dbReference type="InterPro" id="IPR036615">
    <property type="entry name" value="Mur_ligase_C_dom_sf"/>
</dbReference>
<keyword evidence="4 7" id="KW-0436">Ligase</keyword>
<keyword evidence="6 7" id="KW-0067">ATP-binding</keyword>
<dbReference type="PANTHER" id="PTHR43692">
    <property type="entry name" value="UDP-N-ACETYLMURAMOYLALANINE--D-GLUTAMATE LIGASE"/>
    <property type="match status" value="1"/>
</dbReference>
<dbReference type="GO" id="GO:0008764">
    <property type="term" value="F:UDP-N-acetylmuramoylalanine-D-glutamate ligase activity"/>
    <property type="evidence" value="ECO:0007669"/>
    <property type="project" value="UniProtKB-UniRule"/>
</dbReference>
<evidence type="ECO:0000256" key="1">
    <source>
        <dbReference type="ARBA" id="ARBA00004496"/>
    </source>
</evidence>
<feature type="domain" description="Mur ligase central" evidence="10">
    <location>
        <begin position="119"/>
        <end position="298"/>
    </location>
</feature>
<comment type="catalytic activity">
    <reaction evidence="7 8">
        <text>UDP-N-acetyl-alpha-D-muramoyl-L-alanine + D-glutamate + ATP = UDP-N-acetyl-alpha-D-muramoyl-L-alanyl-D-glutamate + ADP + phosphate + H(+)</text>
        <dbReference type="Rhea" id="RHEA:16429"/>
        <dbReference type="ChEBI" id="CHEBI:15378"/>
        <dbReference type="ChEBI" id="CHEBI:29986"/>
        <dbReference type="ChEBI" id="CHEBI:30616"/>
        <dbReference type="ChEBI" id="CHEBI:43474"/>
        <dbReference type="ChEBI" id="CHEBI:83898"/>
        <dbReference type="ChEBI" id="CHEBI:83900"/>
        <dbReference type="ChEBI" id="CHEBI:456216"/>
        <dbReference type="EC" id="6.3.2.9"/>
    </reaction>
</comment>
<keyword evidence="7 8" id="KW-0961">Cell wall biogenesis/degradation</keyword>
<organism evidence="11 13">
    <name type="scientific">Sphingobacterium multivorum</name>
    <dbReference type="NCBI Taxonomy" id="28454"/>
    <lineage>
        <taxon>Bacteria</taxon>
        <taxon>Pseudomonadati</taxon>
        <taxon>Bacteroidota</taxon>
        <taxon>Sphingobacteriia</taxon>
        <taxon>Sphingobacteriales</taxon>
        <taxon>Sphingobacteriaceae</taxon>
        <taxon>Sphingobacterium</taxon>
    </lineage>
</organism>
<evidence type="ECO:0000256" key="7">
    <source>
        <dbReference type="HAMAP-Rule" id="MF_00639"/>
    </source>
</evidence>
<keyword evidence="7 8" id="KW-0132">Cell division</keyword>
<dbReference type="EMBL" id="CABWMV010000024">
    <property type="protein sequence ID" value="VXC91340.1"/>
    <property type="molecule type" value="Genomic_DNA"/>
</dbReference>
<gene>
    <name evidence="7 11" type="primary">murD</name>
    <name evidence="11" type="ORF">NCTC11343_00371</name>
    <name evidence="12" type="ORF">SPHINGO8BC_50842</name>
</gene>
<evidence type="ECO:0000313" key="11">
    <source>
        <dbReference type="EMBL" id="SPZ83852.1"/>
    </source>
</evidence>
<keyword evidence="7 8" id="KW-0133">Cell shape</keyword>
<evidence type="ECO:0000313" key="14">
    <source>
        <dbReference type="Proteomes" id="UP000432350"/>
    </source>
</evidence>
<keyword evidence="3 7" id="KW-0963">Cytoplasm</keyword>
<feature type="domain" description="Mur ligase C-terminal" evidence="9">
    <location>
        <begin position="322"/>
        <end position="435"/>
    </location>
</feature>
<dbReference type="GO" id="GO:0009252">
    <property type="term" value="P:peptidoglycan biosynthetic process"/>
    <property type="evidence" value="ECO:0007669"/>
    <property type="project" value="UniProtKB-UniRule"/>
</dbReference>
<evidence type="ECO:0000256" key="4">
    <source>
        <dbReference type="ARBA" id="ARBA00022598"/>
    </source>
</evidence>
<sequence length="458" mass="50511">MMSNIATTYYPQSGSLVILGAGESGVGTAILGKEKGFDVFVSDKGLIADHYKEQLKAEGIAFEEGQHDEGRILNAALVVKSPGIPATVPLVVALRAKNIPVIAEIEFAAQYTDAKLICITGSNGKSTTTMLTYEMLKHGGLNVGLAGNIGKSFALQVAKEQFDCYVLEISSFMLDDMYHFRADVAVILNITPDHLDRYDHKMENYVDSKFRMIQNQTEKDYFIYCLDDPETVKGLERHHSKGTYLPFTQEQLVELGAYLNANKTIIINTPNNDTFTMRAEELSLQGKHNIYNSMASGLIAKVQELRNQVMKESMGSYVNIPHRLEHVACIGGVNYINDSKATNVNSVWYALESFSTPIVLLLGGVDKGNDYSMLADLVKDKVRAIVCLGKDTAAIHKAFEQDVEIIVNSTSMQDAVVLSSHLAQKGDTVLLSPACASFDWFKNYEDRGDKFKAAVMEL</sequence>
<dbReference type="EMBL" id="UAUU01000002">
    <property type="protein sequence ID" value="SPZ83852.1"/>
    <property type="molecule type" value="Genomic_DNA"/>
</dbReference>
<evidence type="ECO:0000256" key="6">
    <source>
        <dbReference type="ARBA" id="ARBA00022840"/>
    </source>
</evidence>
<dbReference type="InterPro" id="IPR036565">
    <property type="entry name" value="Mur-like_cat_sf"/>
</dbReference>
<dbReference type="Gene3D" id="3.40.1190.10">
    <property type="entry name" value="Mur-like, catalytic domain"/>
    <property type="match status" value="1"/>
</dbReference>
<proteinExistence type="inferred from homology"/>
<accession>A0A2X2INJ1</accession>
<protein>
    <recommendedName>
        <fullName evidence="7 8">UDP-N-acetylmuramoylalanine--D-glutamate ligase</fullName>
        <ecNumber evidence="7 8">6.3.2.9</ecNumber>
    </recommendedName>
    <alternativeName>
        <fullName evidence="7">D-glutamic acid-adding enzyme</fullName>
    </alternativeName>
    <alternativeName>
        <fullName evidence="7">UDP-N-acetylmuramoyl-L-alanyl-D-glutamate synthetase</fullName>
    </alternativeName>
</protein>
<dbReference type="GO" id="GO:0071555">
    <property type="term" value="P:cell wall organization"/>
    <property type="evidence" value="ECO:0007669"/>
    <property type="project" value="UniProtKB-KW"/>
</dbReference>
<dbReference type="InterPro" id="IPR004101">
    <property type="entry name" value="Mur_ligase_C"/>
</dbReference>
<accession>A0A654CDA3</accession>